<dbReference type="GO" id="GO:0005524">
    <property type="term" value="F:ATP binding"/>
    <property type="evidence" value="ECO:0007669"/>
    <property type="project" value="UniProtKB-KW"/>
</dbReference>
<dbReference type="PROSITE" id="PS50893">
    <property type="entry name" value="ABC_TRANSPORTER_2"/>
    <property type="match status" value="1"/>
</dbReference>
<feature type="compositionally biased region" description="Basic and acidic residues" evidence="9">
    <location>
        <begin position="780"/>
        <end position="791"/>
    </location>
</feature>
<dbReference type="GO" id="GO:0005743">
    <property type="term" value="C:mitochondrial inner membrane"/>
    <property type="evidence" value="ECO:0007669"/>
    <property type="project" value="TreeGrafter"/>
</dbReference>
<dbReference type="RefSeq" id="XP_013329174.1">
    <property type="nucleotide sequence ID" value="XM_013473720.1"/>
</dbReference>
<feature type="compositionally biased region" description="Acidic residues" evidence="9">
    <location>
        <begin position="769"/>
        <end position="779"/>
    </location>
</feature>
<reference evidence="13 14" key="1">
    <citation type="submission" date="2015-04" db="EMBL/GenBank/DDBJ databases">
        <authorList>
            <person name="Heijne W.H."/>
            <person name="Fedorova N.D."/>
            <person name="Nierman W.C."/>
            <person name="Vollebregt A.W."/>
            <person name="Zhao Z."/>
            <person name="Wu L."/>
            <person name="Kumar M."/>
            <person name="Stam H."/>
            <person name="van den Berg M.A."/>
            <person name="Pel H.J."/>
        </authorList>
    </citation>
    <scope>NUCLEOTIDE SEQUENCE [LARGE SCALE GENOMIC DNA]</scope>
    <source>
        <strain evidence="13 14">CBS 393.64</strain>
    </source>
</reference>
<keyword evidence="6 10" id="KW-1133">Transmembrane helix</keyword>
<dbReference type="GeneID" id="25315759"/>
<dbReference type="InterPro" id="IPR003439">
    <property type="entry name" value="ABC_transporter-like_ATP-bd"/>
</dbReference>
<feature type="transmembrane region" description="Helical" evidence="10">
    <location>
        <begin position="326"/>
        <end position="344"/>
    </location>
</feature>
<comment type="caution">
    <text evidence="13">The sequence shown here is derived from an EMBL/GenBank/DDBJ whole genome shotgun (WGS) entry which is preliminary data.</text>
</comment>
<evidence type="ECO:0000256" key="4">
    <source>
        <dbReference type="ARBA" id="ARBA00022741"/>
    </source>
</evidence>
<dbReference type="GO" id="GO:0016887">
    <property type="term" value="F:ATP hydrolysis activity"/>
    <property type="evidence" value="ECO:0007669"/>
    <property type="project" value="InterPro"/>
</dbReference>
<comment type="subcellular location">
    <subcellularLocation>
        <location evidence="1">Membrane</location>
        <topology evidence="1">Multi-pass membrane protein</topology>
    </subcellularLocation>
</comment>
<name>A0A0F4YW85_RASE3</name>
<dbReference type="AlphaFoldDB" id="A0A0F4YW85"/>
<dbReference type="PANTHER" id="PTHR43394:SF1">
    <property type="entry name" value="ATP-BINDING CASSETTE SUB-FAMILY B MEMBER 10, MITOCHONDRIAL"/>
    <property type="match status" value="1"/>
</dbReference>
<evidence type="ECO:0000256" key="2">
    <source>
        <dbReference type="ARBA" id="ARBA00005580"/>
    </source>
</evidence>
<dbReference type="Pfam" id="PF00664">
    <property type="entry name" value="ABC_membrane"/>
    <property type="match status" value="1"/>
</dbReference>
<keyword evidence="14" id="KW-1185">Reference proteome</keyword>
<dbReference type="InterPro" id="IPR011527">
    <property type="entry name" value="ABC1_TM_dom"/>
</dbReference>
<dbReference type="OrthoDB" id="6500128at2759"/>
<dbReference type="Gene3D" id="3.40.50.300">
    <property type="entry name" value="P-loop containing nucleotide triphosphate hydrolases"/>
    <property type="match status" value="1"/>
</dbReference>
<evidence type="ECO:0000256" key="1">
    <source>
        <dbReference type="ARBA" id="ARBA00004141"/>
    </source>
</evidence>
<dbReference type="STRING" id="1408163.A0A0F4YW85"/>
<dbReference type="InterPro" id="IPR039421">
    <property type="entry name" value="Type_1_exporter"/>
</dbReference>
<feature type="domain" description="ABC transmembrane type-1" evidence="12">
    <location>
        <begin position="176"/>
        <end position="465"/>
    </location>
</feature>
<sequence length="791" mass="85747">MRSSKLLAVWTPRAGPRYLSQSQFGGDAVGSLCSRTYGQRHLTTQNSKAQHPVSPTVISGIPRFRSPLRTFPPTPCRSSPHSAVTEQIRLLSATRRVHDVKPQTTEAVKQVDSKVVRDQEVDSQQGFQLSERAAQAAQINLSAKLGRDTKGGGKKPGLQEIWRLLQIARPEAKWLAAAFLCLLISSGITMSIPFSIGKIMDIVTKSNAEGTNELFGLSVPMFYGALAGILVLGAAANYGRIIILRIVGERVVARQRSKLFRRTFVQDAEFFDANRVGDLISRLSSDTLIVGKSITQNLSDGLRAFVSGAAGFAAMAYVSLKLSSVLAILLPPIGLAAFFYGRAIRNLSRKIQKNLGTLTKIAEERLGNVKTSQSFAGEVQEVHRYNSQVRKIFELGKKDSIISATFFSSTGLMGNMTILSLLYVGGGLVQSGAITLGELTSFLMYTAYAGSSLFGLSNFYSELMKGVGAASRLFELQDRLPTISPTKGEKVTSARGPIRFENVSFSYPTRPAVTIFKDLNFEIPQGSNVAIVGPSGGGKSTIASLLLRFYNPTEGRILIDGKDISGMNAKSLRRKIGIVSQEPVLFSGTIAENIAYGKPEATRAEIVAAARKANCQFISDFPDGLDTHVGPRGAQLSGGQKQRIAIARALIKDPDILILDEATSALDAESETLVNSALAALLRGNNTTISIAHRLSTIKRSDTIIVLGPDGRVAEQGSYQELSSRPDGAFTKLMEWQMSGGDMPQHPLVAQKGPPTYEEQLEQLHQEEHEVDAEEEEEVKDQSEFKAHKQG</sequence>
<dbReference type="GO" id="GO:0015421">
    <property type="term" value="F:ABC-type oligopeptide transporter activity"/>
    <property type="evidence" value="ECO:0007669"/>
    <property type="project" value="TreeGrafter"/>
</dbReference>
<feature type="transmembrane region" description="Helical" evidence="10">
    <location>
        <begin position="174"/>
        <end position="194"/>
    </location>
</feature>
<dbReference type="FunFam" id="3.40.50.300:FF:000218">
    <property type="entry name" value="Multidrug ABC transporter ATP-binding protein"/>
    <property type="match status" value="1"/>
</dbReference>
<keyword evidence="13" id="KW-0378">Hydrolase</keyword>
<dbReference type="SUPFAM" id="SSF52540">
    <property type="entry name" value="P-loop containing nucleoside triphosphate hydrolases"/>
    <property type="match status" value="1"/>
</dbReference>
<dbReference type="GO" id="GO:0090374">
    <property type="term" value="P:oligopeptide export from mitochondrion"/>
    <property type="evidence" value="ECO:0007669"/>
    <property type="project" value="TreeGrafter"/>
</dbReference>
<dbReference type="Gene3D" id="1.20.1560.10">
    <property type="entry name" value="ABC transporter type 1, transmembrane domain"/>
    <property type="match status" value="2"/>
</dbReference>
<evidence type="ECO:0000256" key="8">
    <source>
        <dbReference type="ARBA" id="ARBA00049740"/>
    </source>
</evidence>
<evidence type="ECO:0000256" key="7">
    <source>
        <dbReference type="ARBA" id="ARBA00023136"/>
    </source>
</evidence>
<evidence type="ECO:0000256" key="3">
    <source>
        <dbReference type="ARBA" id="ARBA00022692"/>
    </source>
</evidence>
<protein>
    <recommendedName>
        <fullName evidence="8">ABC multidrug transporter MDR2</fullName>
    </recommendedName>
</protein>
<dbReference type="SMART" id="SM00382">
    <property type="entry name" value="AAA"/>
    <property type="match status" value="1"/>
</dbReference>
<evidence type="ECO:0000259" key="11">
    <source>
        <dbReference type="PROSITE" id="PS50893"/>
    </source>
</evidence>
<accession>A0A0F4YW85</accession>
<evidence type="ECO:0000256" key="9">
    <source>
        <dbReference type="SAM" id="MobiDB-lite"/>
    </source>
</evidence>
<proteinExistence type="inferred from homology"/>
<feature type="domain" description="ABC transporter" evidence="11">
    <location>
        <begin position="498"/>
        <end position="735"/>
    </location>
</feature>
<feature type="transmembrane region" description="Helical" evidence="10">
    <location>
        <begin position="214"/>
        <end position="236"/>
    </location>
</feature>
<dbReference type="CDD" id="cd18573">
    <property type="entry name" value="ABC_6TM_ABCB10_like"/>
    <property type="match status" value="1"/>
</dbReference>
<dbReference type="PANTHER" id="PTHR43394">
    <property type="entry name" value="ATP-DEPENDENT PERMEASE MDL1, MITOCHONDRIAL"/>
    <property type="match status" value="1"/>
</dbReference>
<comment type="similarity">
    <text evidence="2">Belongs to the ABC transporter superfamily. ABCB family. Mitochondrial peptide exporter (TC 3.A.1.212) subfamily.</text>
</comment>
<evidence type="ECO:0000256" key="5">
    <source>
        <dbReference type="ARBA" id="ARBA00022840"/>
    </source>
</evidence>
<evidence type="ECO:0000259" key="12">
    <source>
        <dbReference type="PROSITE" id="PS50929"/>
    </source>
</evidence>
<dbReference type="PROSITE" id="PS50929">
    <property type="entry name" value="ABC_TM1F"/>
    <property type="match status" value="1"/>
</dbReference>
<dbReference type="FunFam" id="1.20.1560.10:FF:000095">
    <property type="entry name" value="ABC multidrug transporter Mdr2"/>
    <property type="match status" value="1"/>
</dbReference>
<dbReference type="InterPro" id="IPR027417">
    <property type="entry name" value="P-loop_NTPase"/>
</dbReference>
<dbReference type="InterPro" id="IPR017871">
    <property type="entry name" value="ABC_transporter-like_CS"/>
</dbReference>
<dbReference type="Proteomes" id="UP000053958">
    <property type="component" value="Unassembled WGS sequence"/>
</dbReference>
<dbReference type="InterPro" id="IPR036640">
    <property type="entry name" value="ABC1_TM_sf"/>
</dbReference>
<evidence type="ECO:0000256" key="10">
    <source>
        <dbReference type="SAM" id="Phobius"/>
    </source>
</evidence>
<organism evidence="13 14">
    <name type="scientific">Rasamsonia emersonii (strain ATCC 16479 / CBS 393.64 / IMI 116815)</name>
    <dbReference type="NCBI Taxonomy" id="1408163"/>
    <lineage>
        <taxon>Eukaryota</taxon>
        <taxon>Fungi</taxon>
        <taxon>Dikarya</taxon>
        <taxon>Ascomycota</taxon>
        <taxon>Pezizomycotina</taxon>
        <taxon>Eurotiomycetes</taxon>
        <taxon>Eurotiomycetidae</taxon>
        <taxon>Eurotiales</taxon>
        <taxon>Trichocomaceae</taxon>
        <taxon>Rasamsonia</taxon>
    </lineage>
</organism>
<dbReference type="EMBL" id="LASV01000136">
    <property type="protein sequence ID" value="KKA22562.1"/>
    <property type="molecule type" value="Genomic_DNA"/>
</dbReference>
<dbReference type="InterPro" id="IPR003593">
    <property type="entry name" value="AAA+_ATPase"/>
</dbReference>
<dbReference type="CDD" id="cd03249">
    <property type="entry name" value="ABC_MTABC3_MDL1_MDL2"/>
    <property type="match status" value="1"/>
</dbReference>
<evidence type="ECO:0000313" key="13">
    <source>
        <dbReference type="EMBL" id="KKA22562.1"/>
    </source>
</evidence>
<keyword evidence="7 10" id="KW-0472">Membrane</keyword>
<keyword evidence="5" id="KW-0067">ATP-binding</keyword>
<dbReference type="SUPFAM" id="SSF90123">
    <property type="entry name" value="ABC transporter transmembrane region"/>
    <property type="match status" value="1"/>
</dbReference>
<dbReference type="PROSITE" id="PS00211">
    <property type="entry name" value="ABC_TRANSPORTER_1"/>
    <property type="match status" value="1"/>
</dbReference>
<gene>
    <name evidence="13" type="ORF">T310_3409</name>
</gene>
<dbReference type="Pfam" id="PF00005">
    <property type="entry name" value="ABC_tran"/>
    <property type="match status" value="1"/>
</dbReference>
<keyword evidence="4" id="KW-0547">Nucleotide-binding</keyword>
<keyword evidence="3 10" id="KW-0812">Transmembrane</keyword>
<feature type="region of interest" description="Disordered" evidence="9">
    <location>
        <begin position="764"/>
        <end position="791"/>
    </location>
</feature>
<feature type="transmembrane region" description="Helical" evidence="10">
    <location>
        <begin position="302"/>
        <end position="320"/>
    </location>
</feature>
<evidence type="ECO:0000313" key="14">
    <source>
        <dbReference type="Proteomes" id="UP000053958"/>
    </source>
</evidence>
<evidence type="ECO:0000256" key="6">
    <source>
        <dbReference type="ARBA" id="ARBA00022989"/>
    </source>
</evidence>
<dbReference type="PIRSF" id="PIRSF002773">
    <property type="entry name" value="ABC_prm/ATPase_B"/>
    <property type="match status" value="1"/>
</dbReference>